<feature type="region of interest" description="Disordered" evidence="5">
    <location>
        <begin position="552"/>
        <end position="576"/>
    </location>
</feature>
<dbReference type="RefSeq" id="XP_025598532.1">
    <property type="nucleotide sequence ID" value="XM_025742364.1"/>
</dbReference>
<feature type="compositionally biased region" description="Polar residues" evidence="5">
    <location>
        <begin position="374"/>
        <end position="401"/>
    </location>
</feature>
<evidence type="ECO:0000256" key="4">
    <source>
        <dbReference type="ARBA" id="ARBA00023212"/>
    </source>
</evidence>
<evidence type="ECO:0000256" key="3">
    <source>
        <dbReference type="ARBA" id="ARBA00022490"/>
    </source>
</evidence>
<proteinExistence type="inferred from homology"/>
<dbReference type="GO" id="GO:0005856">
    <property type="term" value="C:cytoskeleton"/>
    <property type="evidence" value="ECO:0007669"/>
    <property type="project" value="UniProtKB-SubCell"/>
</dbReference>
<feature type="region of interest" description="Disordered" evidence="5">
    <location>
        <begin position="675"/>
        <end position="702"/>
    </location>
</feature>
<feature type="compositionally biased region" description="Basic residues" evidence="5">
    <location>
        <begin position="238"/>
        <end position="248"/>
    </location>
</feature>
<sequence length="777" mass="82998">MQDASFDSLVGDDDSLRDLMPSAQQLDVSPGLLRHTPRAGPSRLRPIYVSPDKERTLGLDDTLQQQENMPPGTPSLPAHRRPATHLRPPASPALAALMRLKDLTSSRAESRKLAVASAAAAARPADEMSMLFDASLQLGPASPSSPLKRTLGSASSRAANGVRGSRRQPRASMFRTKADQVVDLSLLGEEELERLAWEDMGESEPPAQEQQEKKPVASQQAQLGGSEPSPARTEAKQRKGRALRKRRSTIVPTELAASAPASPAPVATAAVDSPRRSTRNTPVPPSPQPDAAPSEPFLTQAAPKLGSPSKLPRRAVRTTTLGTATKHAEEPAEAVAPRRAPAEAKPAAPVVAAAKSALPAARISHLLRKREQQRAQQASTVMEAQMPNELQSRPETESGTETAAPADVPQVAELIEEQAVVVTQQEAEPDAPSQPSRPATPELLQASSTSLTEPPRDVTPRRRTRSSMRDATPASSFDAAPSVAAPADQDDAPGPSLASRPSSHDLELSPPARPVRARASRPCASGITIPRSPFARSRRESAVRSAAARALATARSSAVTSRKDARASLASSGAATSTAQDAIVGVPQGFRLSSTGMLVAVPRAQAFARQTRHQQAARARAEEAAASERERTAGRIIPRANPVPAWMQQRKAQLALEEEARLEAERARVRAEELGKGAASLRASARRVEAPAPAGRKSRGAFVSSVDARLRERAAWELKRAGHEKVLEAEREQARSERMQREELQYREARARAVPKANPVPASIYGHSTMATKTRRA</sequence>
<dbReference type="AlphaFoldDB" id="A0A316ZDB5"/>
<feature type="compositionally biased region" description="Low complexity" evidence="5">
    <location>
        <begin position="333"/>
        <end position="348"/>
    </location>
</feature>
<evidence type="ECO:0000259" key="6">
    <source>
        <dbReference type="Pfam" id="PF06886"/>
    </source>
</evidence>
<feature type="region of interest" description="Disordered" evidence="5">
    <location>
        <begin position="749"/>
        <end position="777"/>
    </location>
</feature>
<dbReference type="EMBL" id="KZ819292">
    <property type="protein sequence ID" value="PWN98253.1"/>
    <property type="molecule type" value="Genomic_DNA"/>
</dbReference>
<evidence type="ECO:0000313" key="7">
    <source>
        <dbReference type="EMBL" id="PWN98253.1"/>
    </source>
</evidence>
<feature type="domain" description="TPX2 C-terminal" evidence="6">
    <location>
        <begin position="706"/>
        <end position="762"/>
    </location>
</feature>
<evidence type="ECO:0000256" key="5">
    <source>
        <dbReference type="SAM" id="MobiDB-lite"/>
    </source>
</evidence>
<gene>
    <name evidence="7" type="ORF">FA09DRAFT_329862</name>
</gene>
<feature type="region of interest" description="Disordered" evidence="5">
    <location>
        <begin position="367"/>
        <end position="540"/>
    </location>
</feature>
<feature type="compositionally biased region" description="Low complexity" evidence="5">
    <location>
        <begin position="256"/>
        <end position="272"/>
    </location>
</feature>
<dbReference type="InterPro" id="IPR027329">
    <property type="entry name" value="TPX2_C"/>
</dbReference>
<reference evidence="7 8" key="1">
    <citation type="journal article" date="2018" name="Mol. Biol. Evol.">
        <title>Broad Genomic Sampling Reveals a Smut Pathogenic Ancestry of the Fungal Clade Ustilaginomycotina.</title>
        <authorList>
            <person name="Kijpornyongpan T."/>
            <person name="Mondo S.J."/>
            <person name="Barry K."/>
            <person name="Sandor L."/>
            <person name="Lee J."/>
            <person name="Lipzen A."/>
            <person name="Pangilinan J."/>
            <person name="LaButti K."/>
            <person name="Hainaut M."/>
            <person name="Henrissat B."/>
            <person name="Grigoriev I.V."/>
            <person name="Spatafora J.W."/>
            <person name="Aime M.C."/>
        </authorList>
    </citation>
    <scope>NUCLEOTIDE SEQUENCE [LARGE SCALE GENOMIC DNA]</scope>
    <source>
        <strain evidence="7 8">MCA 4186</strain>
    </source>
</reference>
<feature type="compositionally biased region" description="Polar residues" evidence="5">
    <location>
        <begin position="142"/>
        <end position="158"/>
    </location>
</feature>
<comment type="similarity">
    <text evidence="2">Belongs to the TPX2 family.</text>
</comment>
<keyword evidence="8" id="KW-1185">Reference proteome</keyword>
<feature type="compositionally biased region" description="Low complexity" evidence="5">
    <location>
        <begin position="567"/>
        <end position="576"/>
    </location>
</feature>
<name>A0A316ZDB5_9BASI</name>
<dbReference type="GeneID" id="37269908"/>
<evidence type="ECO:0000313" key="8">
    <source>
        <dbReference type="Proteomes" id="UP000245946"/>
    </source>
</evidence>
<dbReference type="Proteomes" id="UP000245946">
    <property type="component" value="Unassembled WGS sequence"/>
</dbReference>
<keyword evidence="4" id="KW-0206">Cytoskeleton</keyword>
<dbReference type="Pfam" id="PF06886">
    <property type="entry name" value="TPX2"/>
    <property type="match status" value="1"/>
</dbReference>
<keyword evidence="3" id="KW-0963">Cytoplasm</keyword>
<comment type="subcellular location">
    <subcellularLocation>
        <location evidence="1">Cytoplasm</location>
        <location evidence="1">Cytoskeleton</location>
    </subcellularLocation>
</comment>
<organism evidence="7 8">
    <name type="scientific">Tilletiopsis washingtonensis</name>
    <dbReference type="NCBI Taxonomy" id="58919"/>
    <lineage>
        <taxon>Eukaryota</taxon>
        <taxon>Fungi</taxon>
        <taxon>Dikarya</taxon>
        <taxon>Basidiomycota</taxon>
        <taxon>Ustilaginomycotina</taxon>
        <taxon>Exobasidiomycetes</taxon>
        <taxon>Entylomatales</taxon>
        <taxon>Entylomatales incertae sedis</taxon>
        <taxon>Tilletiopsis</taxon>
    </lineage>
</organism>
<feature type="compositionally biased region" description="Low complexity" evidence="5">
    <location>
        <begin position="473"/>
        <end position="496"/>
    </location>
</feature>
<feature type="region of interest" description="Disordered" evidence="5">
    <location>
        <begin position="142"/>
        <end position="348"/>
    </location>
</feature>
<feature type="region of interest" description="Disordered" evidence="5">
    <location>
        <begin position="1"/>
        <end position="89"/>
    </location>
</feature>
<evidence type="ECO:0000256" key="2">
    <source>
        <dbReference type="ARBA" id="ARBA00005885"/>
    </source>
</evidence>
<accession>A0A316ZDB5</accession>
<evidence type="ECO:0000256" key="1">
    <source>
        <dbReference type="ARBA" id="ARBA00004245"/>
    </source>
</evidence>
<protein>
    <recommendedName>
        <fullName evidence="6">TPX2 C-terminal domain-containing protein</fullName>
    </recommendedName>
</protein>
<dbReference type="OrthoDB" id="10687902at2759"/>